<gene>
    <name evidence="1" type="ORF">FRX31_019250</name>
</gene>
<evidence type="ECO:0000313" key="1">
    <source>
        <dbReference type="EMBL" id="KAF5191162.1"/>
    </source>
</evidence>
<proteinExistence type="predicted"/>
<protein>
    <submittedName>
        <fullName evidence="1">Uncharacterized protein</fullName>
    </submittedName>
</protein>
<keyword evidence="2" id="KW-1185">Reference proteome</keyword>
<dbReference type="EMBL" id="JABWDY010023126">
    <property type="protein sequence ID" value="KAF5191162.1"/>
    <property type="molecule type" value="Genomic_DNA"/>
</dbReference>
<organism evidence="1 2">
    <name type="scientific">Thalictrum thalictroides</name>
    <name type="common">Rue-anemone</name>
    <name type="synonym">Anemone thalictroides</name>
    <dbReference type="NCBI Taxonomy" id="46969"/>
    <lineage>
        <taxon>Eukaryota</taxon>
        <taxon>Viridiplantae</taxon>
        <taxon>Streptophyta</taxon>
        <taxon>Embryophyta</taxon>
        <taxon>Tracheophyta</taxon>
        <taxon>Spermatophyta</taxon>
        <taxon>Magnoliopsida</taxon>
        <taxon>Ranunculales</taxon>
        <taxon>Ranunculaceae</taxon>
        <taxon>Thalictroideae</taxon>
        <taxon>Thalictrum</taxon>
    </lineage>
</organism>
<sequence length="80" mass="8833">MAKIVSIQDSSLILKDFCLRNTTNKSKTKENGHLQIGRCLVMLGSETSMIENDPSKIVCSLTNSDKEQQLEDIGLPPIGR</sequence>
<evidence type="ECO:0000313" key="2">
    <source>
        <dbReference type="Proteomes" id="UP000554482"/>
    </source>
</evidence>
<comment type="caution">
    <text evidence="1">The sequence shown here is derived from an EMBL/GenBank/DDBJ whole genome shotgun (WGS) entry which is preliminary data.</text>
</comment>
<dbReference type="AlphaFoldDB" id="A0A7J6W3Q9"/>
<reference evidence="1 2" key="1">
    <citation type="submission" date="2020-06" db="EMBL/GenBank/DDBJ databases">
        <title>Transcriptomic and genomic resources for Thalictrum thalictroides and T. hernandezii: Facilitating candidate gene discovery in an emerging model plant lineage.</title>
        <authorList>
            <person name="Arias T."/>
            <person name="Riano-Pachon D.M."/>
            <person name="Di Stilio V.S."/>
        </authorList>
    </citation>
    <scope>NUCLEOTIDE SEQUENCE [LARGE SCALE GENOMIC DNA]</scope>
    <source>
        <strain evidence="2">cv. WT478/WT964</strain>
        <tissue evidence="1">Leaves</tissue>
    </source>
</reference>
<name>A0A7J6W3Q9_THATH</name>
<accession>A0A7J6W3Q9</accession>
<dbReference type="Proteomes" id="UP000554482">
    <property type="component" value="Unassembled WGS sequence"/>
</dbReference>